<reference evidence="7" key="1">
    <citation type="journal article" date="2019" name="Int. J. Syst. Evol. Microbiol.">
        <title>The Global Catalogue of Microorganisms (GCM) 10K type strain sequencing project: providing services to taxonomists for standard genome sequencing and annotation.</title>
        <authorList>
            <consortium name="The Broad Institute Genomics Platform"/>
            <consortium name="The Broad Institute Genome Sequencing Center for Infectious Disease"/>
            <person name="Wu L."/>
            <person name="Ma J."/>
        </authorList>
    </citation>
    <scope>NUCLEOTIDE SEQUENCE [LARGE SCALE GENOMIC DNA]</scope>
    <source>
        <strain evidence="7">CGMCC 1.19061</strain>
    </source>
</reference>
<evidence type="ECO:0000256" key="2">
    <source>
        <dbReference type="ARBA" id="ARBA00022747"/>
    </source>
</evidence>
<dbReference type="RefSeq" id="WP_379967468.1">
    <property type="nucleotide sequence ID" value="NZ_JBHSGT010000066.1"/>
</dbReference>
<evidence type="ECO:0000313" key="7">
    <source>
        <dbReference type="Proteomes" id="UP001596026"/>
    </source>
</evidence>
<keyword evidence="6" id="KW-0540">Nuclease</keyword>
<sequence>MTNKITKIPQIRFNDFTEDWEQRKLIDVADILGGGTPSTTILDYWDGEIDWYSPVEIGEQVYVNGSQKKLTELGLKKSSAKVLPVGTVLFTSRAGIGKTAILAKEGATNQGFQSIVPHKNALDSYFIYSRTNELKRYGEIQGAGSTFVEVSGKQMAKMPILIPILEEQIKIGGFFKQLDNTIALHQRQYDLLIIIKQSYLQKLFPKKGRKYPEIRFEDFEKKWEQYKLGEIGKTFTGLSGKTKDDFGHGYAKFITYMNVYKNAIAAVDGMDSIEIDPKQNEVRFGDVLFTTSSETQEEVGMSSVWMGNDNNIYLNSFCFGFRPDMKFNEYYLAYILRSPFVRRKFIFLAQGISRYNISKSKVMDIEISAPELEEQNKIGLFFKNLDEAINLHHQNLENLKQMKKSLLQKMFV</sequence>
<evidence type="ECO:0000259" key="5">
    <source>
        <dbReference type="Pfam" id="PF01420"/>
    </source>
</evidence>
<dbReference type="CDD" id="cd17273">
    <property type="entry name" value="RMtype1_S_EcoJA69PI-TRD1-CR1_like"/>
    <property type="match status" value="1"/>
</dbReference>
<keyword evidence="6" id="KW-0378">Hydrolase</keyword>
<dbReference type="EMBL" id="JBHSGT010000066">
    <property type="protein sequence ID" value="MFC4711141.1"/>
    <property type="molecule type" value="Genomic_DNA"/>
</dbReference>
<dbReference type="Gene3D" id="3.90.220.20">
    <property type="entry name" value="DNA methylase specificity domains"/>
    <property type="match status" value="2"/>
</dbReference>
<dbReference type="EC" id="3.1.21.-" evidence="6"/>
<keyword evidence="3" id="KW-0238">DNA-binding</keyword>
<gene>
    <name evidence="6" type="ORF">ACFO3L_11080</name>
</gene>
<feature type="domain" description="Type I restriction modification DNA specificity" evidence="5">
    <location>
        <begin position="221"/>
        <end position="401"/>
    </location>
</feature>
<organism evidence="6 7">
    <name type="scientific">Enterococcus eurekensis</name>
    <dbReference type="NCBI Taxonomy" id="1159753"/>
    <lineage>
        <taxon>Bacteria</taxon>
        <taxon>Bacillati</taxon>
        <taxon>Bacillota</taxon>
        <taxon>Bacilli</taxon>
        <taxon>Lactobacillales</taxon>
        <taxon>Enterococcaceae</taxon>
        <taxon>Enterococcus</taxon>
    </lineage>
</organism>
<name>A0ABV9M5Q6_9ENTE</name>
<feature type="domain" description="Type I restriction modification DNA specificity" evidence="5">
    <location>
        <begin position="18"/>
        <end position="189"/>
    </location>
</feature>
<evidence type="ECO:0000313" key="6">
    <source>
        <dbReference type="EMBL" id="MFC4711141.1"/>
    </source>
</evidence>
<dbReference type="PANTHER" id="PTHR30408">
    <property type="entry name" value="TYPE-1 RESTRICTION ENZYME ECOKI SPECIFICITY PROTEIN"/>
    <property type="match status" value="1"/>
</dbReference>
<comment type="caution">
    <text evidence="6">The sequence shown here is derived from an EMBL/GenBank/DDBJ whole genome shotgun (WGS) entry which is preliminary data.</text>
</comment>
<dbReference type="GO" id="GO:0004519">
    <property type="term" value="F:endonuclease activity"/>
    <property type="evidence" value="ECO:0007669"/>
    <property type="project" value="UniProtKB-KW"/>
</dbReference>
<dbReference type="PANTHER" id="PTHR30408:SF12">
    <property type="entry name" value="TYPE I RESTRICTION ENZYME MJAVIII SPECIFICITY SUBUNIT"/>
    <property type="match status" value="1"/>
</dbReference>
<dbReference type="Pfam" id="PF01420">
    <property type="entry name" value="Methylase_S"/>
    <property type="match status" value="2"/>
</dbReference>
<dbReference type="Gene3D" id="1.10.287.1120">
    <property type="entry name" value="Bipartite methylase S protein"/>
    <property type="match status" value="1"/>
</dbReference>
<keyword evidence="2" id="KW-0680">Restriction system</keyword>
<evidence type="ECO:0000256" key="4">
    <source>
        <dbReference type="SAM" id="Coils"/>
    </source>
</evidence>
<evidence type="ECO:0000256" key="1">
    <source>
        <dbReference type="ARBA" id="ARBA00010923"/>
    </source>
</evidence>
<feature type="coiled-coil region" evidence="4">
    <location>
        <begin position="382"/>
        <end position="409"/>
    </location>
</feature>
<dbReference type="GO" id="GO:0016787">
    <property type="term" value="F:hydrolase activity"/>
    <property type="evidence" value="ECO:0007669"/>
    <property type="project" value="UniProtKB-KW"/>
</dbReference>
<keyword evidence="4" id="KW-0175">Coiled coil</keyword>
<proteinExistence type="inferred from homology"/>
<keyword evidence="7" id="KW-1185">Reference proteome</keyword>
<keyword evidence="6" id="KW-0255">Endonuclease</keyword>
<evidence type="ECO:0000256" key="3">
    <source>
        <dbReference type="ARBA" id="ARBA00023125"/>
    </source>
</evidence>
<accession>A0ABV9M5Q6</accession>
<dbReference type="SUPFAM" id="SSF116734">
    <property type="entry name" value="DNA methylase specificity domain"/>
    <property type="match status" value="2"/>
</dbReference>
<dbReference type="InterPro" id="IPR000055">
    <property type="entry name" value="Restrct_endonuc_typeI_TRD"/>
</dbReference>
<dbReference type="InterPro" id="IPR044946">
    <property type="entry name" value="Restrct_endonuc_typeI_TRD_sf"/>
</dbReference>
<dbReference type="Proteomes" id="UP001596026">
    <property type="component" value="Unassembled WGS sequence"/>
</dbReference>
<comment type="similarity">
    <text evidence="1">Belongs to the type-I restriction system S methylase family.</text>
</comment>
<protein>
    <submittedName>
        <fullName evidence="6">Restriction endonuclease subunit S</fullName>
        <ecNumber evidence="6">3.1.21.-</ecNumber>
    </submittedName>
</protein>
<dbReference type="InterPro" id="IPR052021">
    <property type="entry name" value="Type-I_RS_S_subunit"/>
</dbReference>